<feature type="domain" description="PPC" evidence="1">
    <location>
        <begin position="8"/>
        <end position="144"/>
    </location>
</feature>
<evidence type="ECO:0000259" key="1">
    <source>
        <dbReference type="PROSITE" id="PS51742"/>
    </source>
</evidence>
<proteinExistence type="predicted"/>
<keyword evidence="2" id="KW-0238">DNA-binding</keyword>
<comment type="caution">
    <text evidence="2">The sequence shown here is derived from an EMBL/GenBank/DDBJ whole genome shotgun (WGS) entry which is preliminary data.</text>
</comment>
<dbReference type="SUPFAM" id="SSF117856">
    <property type="entry name" value="AF0104/ALDC/Ptd012-like"/>
    <property type="match status" value="1"/>
</dbReference>
<dbReference type="Pfam" id="PF03479">
    <property type="entry name" value="PCC"/>
    <property type="match status" value="1"/>
</dbReference>
<reference evidence="2 3" key="1">
    <citation type="submission" date="2021-04" db="EMBL/GenBank/DDBJ databases">
        <authorList>
            <person name="Huq M.A."/>
        </authorList>
    </citation>
    <scope>NUCLEOTIDE SEQUENCE [LARGE SCALE GENOMIC DNA]</scope>
    <source>
        <strain evidence="2 3">MAH-13</strain>
    </source>
</reference>
<protein>
    <submittedName>
        <fullName evidence="2">DNA-binding protein</fullName>
    </submittedName>
</protein>
<gene>
    <name evidence="2" type="ORF">J7I44_06760</name>
</gene>
<dbReference type="Gene3D" id="3.30.1330.80">
    <property type="entry name" value="Hypothetical protein, similar to alpha- acetolactate decarboxylase, domain 2"/>
    <property type="match status" value="1"/>
</dbReference>
<dbReference type="CDD" id="cd11378">
    <property type="entry name" value="DUF296"/>
    <property type="match status" value="1"/>
</dbReference>
<accession>A0ABS4DLR9</accession>
<dbReference type="RefSeq" id="WP_209617848.1">
    <property type="nucleotide sequence ID" value="NZ_JAGJRS010000013.1"/>
</dbReference>
<dbReference type="EMBL" id="JAGJRS010000013">
    <property type="protein sequence ID" value="MBP1473993.1"/>
    <property type="molecule type" value="Genomic_DNA"/>
</dbReference>
<dbReference type="InterPro" id="IPR025707">
    <property type="entry name" value="DNA_bp_PD1"/>
</dbReference>
<evidence type="ECO:0000313" key="2">
    <source>
        <dbReference type="EMBL" id="MBP1473993.1"/>
    </source>
</evidence>
<name>A0ABS4DLR9_9GAMM</name>
<sequence length="148" mass="16400">MHYQLIHQDDTRTWAVVLETGDEANACLLAFARDQQLSAAHLTAIGAFERAVLGYFAWDSKQYKRNAVDEQVEVVSLIGDVALKDDEPKLHMHAVLGQSDGRALGGHLLEGHVRPTLEVILTEAPAHLRRRHDPSSGLALIHLDKELP</sequence>
<dbReference type="GO" id="GO:0003677">
    <property type="term" value="F:DNA binding"/>
    <property type="evidence" value="ECO:0007669"/>
    <property type="project" value="UniProtKB-KW"/>
</dbReference>
<evidence type="ECO:0000313" key="3">
    <source>
        <dbReference type="Proteomes" id="UP000823790"/>
    </source>
</evidence>
<dbReference type="PROSITE" id="PS51742">
    <property type="entry name" value="PPC"/>
    <property type="match status" value="1"/>
</dbReference>
<dbReference type="PANTHER" id="PTHR34988:SF1">
    <property type="entry name" value="DNA-BINDING PROTEIN"/>
    <property type="match status" value="1"/>
</dbReference>
<dbReference type="Proteomes" id="UP000823790">
    <property type="component" value="Unassembled WGS sequence"/>
</dbReference>
<dbReference type="PIRSF" id="PIRSF016702">
    <property type="entry name" value="DNA_bp_PD1"/>
    <property type="match status" value="1"/>
</dbReference>
<dbReference type="InterPro" id="IPR005175">
    <property type="entry name" value="PPC_dom"/>
</dbReference>
<organism evidence="2 3">
    <name type="scientific">Frateuria flava</name>
    <dbReference type="NCBI Taxonomy" id="2821489"/>
    <lineage>
        <taxon>Bacteria</taxon>
        <taxon>Pseudomonadati</taxon>
        <taxon>Pseudomonadota</taxon>
        <taxon>Gammaproteobacteria</taxon>
        <taxon>Lysobacterales</taxon>
        <taxon>Rhodanobacteraceae</taxon>
        <taxon>Frateuria</taxon>
    </lineage>
</organism>
<keyword evidence="3" id="KW-1185">Reference proteome</keyword>
<dbReference type="PANTHER" id="PTHR34988">
    <property type="entry name" value="PROTEIN, PUTATIVE-RELATED"/>
    <property type="match status" value="1"/>
</dbReference>